<evidence type="ECO:0000313" key="4">
    <source>
        <dbReference type="EMBL" id="EFN55397.1"/>
    </source>
</evidence>
<feature type="compositionally biased region" description="Low complexity" evidence="1">
    <location>
        <begin position="416"/>
        <end position="435"/>
    </location>
</feature>
<sequence length="468" mass="48392">MEQEEGSQQHAAAAAEDASGRFGIRFAGGQWVTSGHSQQLAMPQMQHVPEFGVTIPANPFLERADTMEAFSKSATLDPSPTTGQLAAPAEKEKERQHSAWRMSGIAIGDLFQITADPKVQKRVMKADSNNDGRISRKDILKVMQSEASAKHKLKWGLIIGGTLLVFCLLMLAANAALTYVVVSMSKDTSVQTSGVMTDKSGTTVVGTAQAAETADLLYAYHTPADAAASLLSLKQLLVTADSGTMSAYQVLSATLVAGKRLDFVVAAPTQDASGNGPVAEMIRIVISEEGVHEVRSGSIEQASGGGRRLLVTPSNSKASVTGLVTNTATSTCSATSGGTCSKAATQMSCPPVPVCGMDGKYYATRCLAAKAGTTVKCMSCGTNCAAPNPRPAGMPDNLSSYDGPNYVRTSPPPPAGGSAAATAAGGLARPGGLPANLGSHGQDYVRTRPPPPSPTAKNTKPASVKKPK</sequence>
<name>E1ZG41_CHLVA</name>
<gene>
    <name evidence="4" type="ORF">CHLNCDRAFT_134502</name>
</gene>
<dbReference type="GO" id="GO:0005509">
    <property type="term" value="F:calcium ion binding"/>
    <property type="evidence" value="ECO:0007669"/>
    <property type="project" value="InterPro"/>
</dbReference>
<dbReference type="GeneID" id="17354635"/>
<reference evidence="4 5" key="1">
    <citation type="journal article" date="2010" name="Plant Cell">
        <title>The Chlorella variabilis NC64A genome reveals adaptation to photosymbiosis, coevolution with viruses, and cryptic sex.</title>
        <authorList>
            <person name="Blanc G."/>
            <person name="Duncan G."/>
            <person name="Agarkova I."/>
            <person name="Borodovsky M."/>
            <person name="Gurnon J."/>
            <person name="Kuo A."/>
            <person name="Lindquist E."/>
            <person name="Lucas S."/>
            <person name="Pangilinan J."/>
            <person name="Polle J."/>
            <person name="Salamov A."/>
            <person name="Terry A."/>
            <person name="Yamada T."/>
            <person name="Dunigan D.D."/>
            <person name="Grigoriev I.V."/>
            <person name="Claverie J.M."/>
            <person name="Van Etten J.L."/>
        </authorList>
    </citation>
    <scope>NUCLEOTIDE SEQUENCE [LARGE SCALE GENOMIC DNA]</scope>
    <source>
        <strain evidence="4 5">NC64A</strain>
    </source>
</reference>
<dbReference type="OrthoDB" id="10536028at2759"/>
<feature type="transmembrane region" description="Helical" evidence="2">
    <location>
        <begin position="155"/>
        <end position="182"/>
    </location>
</feature>
<organism evidence="5">
    <name type="scientific">Chlorella variabilis</name>
    <name type="common">Green alga</name>
    <dbReference type="NCBI Taxonomy" id="554065"/>
    <lineage>
        <taxon>Eukaryota</taxon>
        <taxon>Viridiplantae</taxon>
        <taxon>Chlorophyta</taxon>
        <taxon>core chlorophytes</taxon>
        <taxon>Trebouxiophyceae</taxon>
        <taxon>Chlorellales</taxon>
        <taxon>Chlorellaceae</taxon>
        <taxon>Chlorella clade</taxon>
        <taxon>Chlorella</taxon>
    </lineage>
</organism>
<evidence type="ECO:0000256" key="2">
    <source>
        <dbReference type="SAM" id="Phobius"/>
    </source>
</evidence>
<evidence type="ECO:0000256" key="1">
    <source>
        <dbReference type="SAM" id="MobiDB-lite"/>
    </source>
</evidence>
<proteinExistence type="predicted"/>
<dbReference type="InParanoid" id="E1ZG41"/>
<evidence type="ECO:0000313" key="5">
    <source>
        <dbReference type="Proteomes" id="UP000008141"/>
    </source>
</evidence>
<keyword evidence="2" id="KW-1133">Transmembrane helix</keyword>
<feature type="region of interest" description="Disordered" evidence="1">
    <location>
        <begin position="388"/>
        <end position="468"/>
    </location>
</feature>
<dbReference type="EMBL" id="GL433845">
    <property type="protein sequence ID" value="EFN55397.1"/>
    <property type="molecule type" value="Genomic_DNA"/>
</dbReference>
<dbReference type="AlphaFoldDB" id="E1ZG41"/>
<keyword evidence="2" id="KW-0812">Transmembrane</keyword>
<dbReference type="InterPro" id="IPR018247">
    <property type="entry name" value="EF_Hand_1_Ca_BS"/>
</dbReference>
<dbReference type="eggNOG" id="ENOG502STN5">
    <property type="taxonomic scope" value="Eukaryota"/>
</dbReference>
<dbReference type="KEGG" id="cvr:CHLNCDRAFT_134502"/>
<dbReference type="PROSITE" id="PS50222">
    <property type="entry name" value="EF_HAND_2"/>
    <property type="match status" value="1"/>
</dbReference>
<keyword evidence="2" id="KW-0472">Membrane</keyword>
<dbReference type="CDD" id="cd00104">
    <property type="entry name" value="KAZAL_FS"/>
    <property type="match status" value="1"/>
</dbReference>
<dbReference type="PROSITE" id="PS00018">
    <property type="entry name" value="EF_HAND_1"/>
    <property type="match status" value="1"/>
</dbReference>
<feature type="domain" description="EF-hand" evidence="3">
    <location>
        <begin position="114"/>
        <end position="149"/>
    </location>
</feature>
<keyword evidence="5" id="KW-1185">Reference proteome</keyword>
<dbReference type="InterPro" id="IPR002048">
    <property type="entry name" value="EF_hand_dom"/>
</dbReference>
<dbReference type="RefSeq" id="XP_005847499.1">
    <property type="nucleotide sequence ID" value="XM_005847437.1"/>
</dbReference>
<accession>E1ZG41</accession>
<dbReference type="Proteomes" id="UP000008141">
    <property type="component" value="Unassembled WGS sequence"/>
</dbReference>
<evidence type="ECO:0000259" key="3">
    <source>
        <dbReference type="PROSITE" id="PS50222"/>
    </source>
</evidence>
<protein>
    <submittedName>
        <fullName evidence="4">Expressed protein</fullName>
    </submittedName>
</protein>